<dbReference type="InterPro" id="IPR044665">
    <property type="entry name" value="E_coli_cyclophilin_A-like"/>
</dbReference>
<dbReference type="Gene3D" id="2.40.100.10">
    <property type="entry name" value="Cyclophilin-like"/>
    <property type="match status" value="1"/>
</dbReference>
<comment type="similarity">
    <text evidence="3 7">Belongs to the cyclophilin-type PPIase family.</text>
</comment>
<evidence type="ECO:0000313" key="9">
    <source>
        <dbReference type="EMBL" id="SEN74113.1"/>
    </source>
</evidence>
<reference evidence="9 10" key="1">
    <citation type="submission" date="2016-10" db="EMBL/GenBank/DDBJ databases">
        <authorList>
            <person name="de Groot N.N."/>
        </authorList>
    </citation>
    <scope>NUCLEOTIDE SEQUENCE [LARGE SCALE GENOMIC DNA]</scope>
    <source>
        <strain evidence="9 10">DSM 15123</strain>
    </source>
</reference>
<keyword evidence="4" id="KW-0963">Cytoplasm</keyword>
<sequence>MSTVELHIANHGTITIELDAEKAPITVANFLEYVRAGHYEGTVFHRVIPGFMVQGGGFAPGMQQKPTAKEIQNEANNGLKNDKYTIAMARTSAPHSASAQFFINVANNDFLNHTAPTPQGWGYAVFGKVTGGTDVVDKIAKVATGRRGFHDDVPKDDVVIEKAVAL</sequence>
<dbReference type="FunFam" id="2.40.100.10:FF:000004">
    <property type="entry name" value="Peptidyl-prolyl cis-trans isomerase"/>
    <property type="match status" value="1"/>
</dbReference>
<evidence type="ECO:0000256" key="4">
    <source>
        <dbReference type="ARBA" id="ARBA00022490"/>
    </source>
</evidence>
<evidence type="ECO:0000259" key="8">
    <source>
        <dbReference type="PROSITE" id="PS50072"/>
    </source>
</evidence>
<dbReference type="Proteomes" id="UP000199531">
    <property type="component" value="Unassembled WGS sequence"/>
</dbReference>
<dbReference type="InterPro" id="IPR029000">
    <property type="entry name" value="Cyclophilin-like_dom_sf"/>
</dbReference>
<evidence type="ECO:0000256" key="2">
    <source>
        <dbReference type="ARBA" id="ARBA00004496"/>
    </source>
</evidence>
<evidence type="ECO:0000313" key="10">
    <source>
        <dbReference type="Proteomes" id="UP000199531"/>
    </source>
</evidence>
<protein>
    <recommendedName>
        <fullName evidence="7">Peptidyl-prolyl cis-trans isomerase</fullName>
        <shortName evidence="7">PPIase</shortName>
        <ecNumber evidence="7">5.2.1.8</ecNumber>
    </recommendedName>
</protein>
<dbReference type="Pfam" id="PF00160">
    <property type="entry name" value="Pro_isomerase"/>
    <property type="match status" value="1"/>
</dbReference>
<dbReference type="SUPFAM" id="SSF50891">
    <property type="entry name" value="Cyclophilin-like"/>
    <property type="match status" value="1"/>
</dbReference>
<comment type="function">
    <text evidence="1 7">PPIases accelerate the folding of proteins. It catalyzes the cis-trans isomerization of proline imidic peptide bonds in oligopeptides.</text>
</comment>
<dbReference type="GO" id="GO:0005737">
    <property type="term" value="C:cytoplasm"/>
    <property type="evidence" value="ECO:0007669"/>
    <property type="project" value="UniProtKB-SubCell"/>
</dbReference>
<dbReference type="AlphaFoldDB" id="A0A1H8IZS0"/>
<dbReference type="PRINTS" id="PR00153">
    <property type="entry name" value="CSAPPISMRASE"/>
</dbReference>
<dbReference type="PIRSF" id="PIRSF001467">
    <property type="entry name" value="Peptidylpro_ismrse"/>
    <property type="match status" value="1"/>
</dbReference>
<dbReference type="InterPro" id="IPR002130">
    <property type="entry name" value="Cyclophilin-type_PPIase_dom"/>
</dbReference>
<dbReference type="EMBL" id="FOCW01000005">
    <property type="protein sequence ID" value="SEN74113.1"/>
    <property type="molecule type" value="Genomic_DNA"/>
</dbReference>
<dbReference type="PANTHER" id="PTHR43246">
    <property type="entry name" value="PEPTIDYL-PROLYL CIS-TRANS ISOMERASE CYP38, CHLOROPLASTIC"/>
    <property type="match status" value="1"/>
</dbReference>
<proteinExistence type="inferred from homology"/>
<dbReference type="STRING" id="1121117.SAMN02745977_01930"/>
<organism evidence="9 10">
    <name type="scientific">Brachymonas denitrificans DSM 15123</name>
    <dbReference type="NCBI Taxonomy" id="1121117"/>
    <lineage>
        <taxon>Bacteria</taxon>
        <taxon>Pseudomonadati</taxon>
        <taxon>Pseudomonadota</taxon>
        <taxon>Betaproteobacteria</taxon>
        <taxon>Burkholderiales</taxon>
        <taxon>Comamonadaceae</taxon>
        <taxon>Brachymonas</taxon>
    </lineage>
</organism>
<keyword evidence="6 7" id="KW-0413">Isomerase</keyword>
<evidence type="ECO:0000256" key="5">
    <source>
        <dbReference type="ARBA" id="ARBA00023110"/>
    </source>
</evidence>
<dbReference type="OrthoDB" id="9807797at2"/>
<dbReference type="GO" id="GO:0003755">
    <property type="term" value="F:peptidyl-prolyl cis-trans isomerase activity"/>
    <property type="evidence" value="ECO:0007669"/>
    <property type="project" value="UniProtKB-UniRule"/>
</dbReference>
<evidence type="ECO:0000256" key="6">
    <source>
        <dbReference type="ARBA" id="ARBA00023235"/>
    </source>
</evidence>
<dbReference type="CDD" id="cd01920">
    <property type="entry name" value="cyclophilin_EcCYP_like"/>
    <property type="match status" value="1"/>
</dbReference>
<gene>
    <name evidence="9" type="ORF">SAMN02745977_01930</name>
</gene>
<keyword evidence="10" id="KW-1185">Reference proteome</keyword>
<feature type="domain" description="PPIase cyclophilin-type" evidence="8">
    <location>
        <begin position="12"/>
        <end position="165"/>
    </location>
</feature>
<dbReference type="PROSITE" id="PS00170">
    <property type="entry name" value="CSA_PPIASE_1"/>
    <property type="match status" value="1"/>
</dbReference>
<evidence type="ECO:0000256" key="1">
    <source>
        <dbReference type="ARBA" id="ARBA00002388"/>
    </source>
</evidence>
<dbReference type="EC" id="5.2.1.8" evidence="7"/>
<dbReference type="PROSITE" id="PS50072">
    <property type="entry name" value="CSA_PPIASE_2"/>
    <property type="match status" value="1"/>
</dbReference>
<dbReference type="InterPro" id="IPR024936">
    <property type="entry name" value="Cyclophilin-type_PPIase"/>
</dbReference>
<name>A0A1H8IZS0_9BURK</name>
<comment type="catalytic activity">
    <reaction evidence="7">
        <text>[protein]-peptidylproline (omega=180) = [protein]-peptidylproline (omega=0)</text>
        <dbReference type="Rhea" id="RHEA:16237"/>
        <dbReference type="Rhea" id="RHEA-COMP:10747"/>
        <dbReference type="Rhea" id="RHEA-COMP:10748"/>
        <dbReference type="ChEBI" id="CHEBI:83833"/>
        <dbReference type="ChEBI" id="CHEBI:83834"/>
        <dbReference type="EC" id="5.2.1.8"/>
    </reaction>
</comment>
<dbReference type="InterPro" id="IPR020892">
    <property type="entry name" value="Cyclophilin-type_PPIase_CS"/>
</dbReference>
<dbReference type="RefSeq" id="WP_091817170.1">
    <property type="nucleotide sequence ID" value="NZ_FOCW01000005.1"/>
</dbReference>
<accession>A0A1H8IZS0</accession>
<comment type="subcellular location">
    <subcellularLocation>
        <location evidence="2">Cytoplasm</location>
    </subcellularLocation>
</comment>
<evidence type="ECO:0000256" key="7">
    <source>
        <dbReference type="RuleBase" id="RU363019"/>
    </source>
</evidence>
<evidence type="ECO:0000256" key="3">
    <source>
        <dbReference type="ARBA" id="ARBA00007365"/>
    </source>
</evidence>
<keyword evidence="5 7" id="KW-0697">Rotamase</keyword>
<dbReference type="GO" id="GO:0006457">
    <property type="term" value="P:protein folding"/>
    <property type="evidence" value="ECO:0007669"/>
    <property type="project" value="InterPro"/>
</dbReference>